<dbReference type="RefSeq" id="XP_037139691.1">
    <property type="nucleotide sequence ID" value="XM_037283795.1"/>
</dbReference>
<evidence type="ECO:0000256" key="1">
    <source>
        <dbReference type="SAM" id="MobiDB-lite"/>
    </source>
</evidence>
<feature type="region of interest" description="Disordered" evidence="1">
    <location>
        <begin position="1"/>
        <end position="41"/>
    </location>
</feature>
<feature type="region of interest" description="Disordered" evidence="1">
    <location>
        <begin position="133"/>
        <end position="177"/>
    </location>
</feature>
<feature type="compositionally biased region" description="Polar residues" evidence="1">
    <location>
        <begin position="168"/>
        <end position="177"/>
    </location>
</feature>
<gene>
    <name evidence="2" type="ORF">HG536_0D05390</name>
</gene>
<dbReference type="OrthoDB" id="4035738at2759"/>
<name>A0A7G3ZHN1_9SACH</name>
<feature type="compositionally biased region" description="Low complexity" evidence="1">
    <location>
        <begin position="7"/>
        <end position="27"/>
    </location>
</feature>
<dbReference type="EMBL" id="CP059249">
    <property type="protein sequence ID" value="QLL33017.1"/>
    <property type="molecule type" value="Genomic_DNA"/>
</dbReference>
<dbReference type="AlphaFoldDB" id="A0A7G3ZHN1"/>
<dbReference type="Proteomes" id="UP000515788">
    <property type="component" value="Chromosome 4"/>
</dbReference>
<reference evidence="2 3" key="1">
    <citation type="submission" date="2020-06" db="EMBL/GenBank/DDBJ databases">
        <title>The yeast mating-type switching endonuclease HO is a domesticated member of an unorthodox homing genetic element family.</title>
        <authorList>
            <person name="Coughlan A.Y."/>
            <person name="Lombardi L."/>
            <person name="Braun-Galleani S."/>
            <person name="Martos A.R."/>
            <person name="Galeote V."/>
            <person name="Bigey F."/>
            <person name="Dequin S."/>
            <person name="Byrne K.P."/>
            <person name="Wolfe K.H."/>
        </authorList>
    </citation>
    <scope>NUCLEOTIDE SEQUENCE [LARGE SCALE GENOMIC DNA]</scope>
    <source>
        <strain evidence="2 3">CBS764</strain>
    </source>
</reference>
<evidence type="ECO:0000313" key="3">
    <source>
        <dbReference type="Proteomes" id="UP000515788"/>
    </source>
</evidence>
<evidence type="ECO:0000313" key="2">
    <source>
        <dbReference type="EMBL" id="QLL33017.1"/>
    </source>
</evidence>
<keyword evidence="3" id="KW-1185">Reference proteome</keyword>
<proteinExistence type="predicted"/>
<dbReference type="GeneID" id="59326184"/>
<organism evidence="2 3">
    <name type="scientific">Torulaspora globosa</name>
    <dbReference type="NCBI Taxonomy" id="48254"/>
    <lineage>
        <taxon>Eukaryota</taxon>
        <taxon>Fungi</taxon>
        <taxon>Dikarya</taxon>
        <taxon>Ascomycota</taxon>
        <taxon>Saccharomycotina</taxon>
        <taxon>Saccharomycetes</taxon>
        <taxon>Saccharomycetales</taxon>
        <taxon>Saccharomycetaceae</taxon>
        <taxon>Torulaspora</taxon>
    </lineage>
</organism>
<protein>
    <submittedName>
        <fullName evidence="2">Uncharacterized protein</fullName>
    </submittedName>
</protein>
<dbReference type="KEGG" id="tgb:HG536_0D05390"/>
<accession>A0A7G3ZHN1</accession>
<sequence>MRDTRSTRSGGTSNSFDDISSISSVDSYQPEAFTGQDVQSFEHKSLASEGATTLGRRASNAIEKVVTHNALQGRAETADSLKKEGLNLKSKAIPDINDPISAGAAATQFPEEYRIETQTGLVKLKTLTELSRNDTRASVGSSGKLSKKSSGRKTSDYEENQVGGDGKSQGQAYLNAHNLQQAIEKNKQAIQKYQKHKHEKGLKGFLHRLFD</sequence>